<comment type="caution">
    <text evidence="2">The sequence shown here is derived from an EMBL/GenBank/DDBJ whole genome shotgun (WGS) entry which is preliminary data.</text>
</comment>
<feature type="compositionally biased region" description="Polar residues" evidence="1">
    <location>
        <begin position="1"/>
        <end position="16"/>
    </location>
</feature>
<protein>
    <submittedName>
        <fullName evidence="2">Uncharacterized protein</fullName>
    </submittedName>
</protein>
<dbReference type="Gramene" id="PRQ18752">
    <property type="protein sequence ID" value="PRQ18752"/>
    <property type="gene ID" value="RchiOBHm_Chr7g0209521"/>
</dbReference>
<dbReference type="EMBL" id="PDCK01000045">
    <property type="protein sequence ID" value="PRQ18752.1"/>
    <property type="molecule type" value="Genomic_DNA"/>
</dbReference>
<keyword evidence="3" id="KW-1185">Reference proteome</keyword>
<gene>
    <name evidence="2" type="ORF">RchiOBHm_Chr7g0209521</name>
</gene>
<evidence type="ECO:0000256" key="1">
    <source>
        <dbReference type="SAM" id="MobiDB-lite"/>
    </source>
</evidence>
<name>A0A2P6PA13_ROSCH</name>
<reference evidence="2 3" key="1">
    <citation type="journal article" date="2018" name="Nat. Genet.">
        <title>The Rosa genome provides new insights in the design of modern roses.</title>
        <authorList>
            <person name="Bendahmane M."/>
        </authorList>
    </citation>
    <scope>NUCLEOTIDE SEQUENCE [LARGE SCALE GENOMIC DNA]</scope>
    <source>
        <strain evidence="3">cv. Old Blush</strain>
    </source>
</reference>
<dbReference type="Proteomes" id="UP000238479">
    <property type="component" value="Chromosome 7"/>
</dbReference>
<organism evidence="2 3">
    <name type="scientific">Rosa chinensis</name>
    <name type="common">China rose</name>
    <dbReference type="NCBI Taxonomy" id="74649"/>
    <lineage>
        <taxon>Eukaryota</taxon>
        <taxon>Viridiplantae</taxon>
        <taxon>Streptophyta</taxon>
        <taxon>Embryophyta</taxon>
        <taxon>Tracheophyta</taxon>
        <taxon>Spermatophyta</taxon>
        <taxon>Magnoliopsida</taxon>
        <taxon>eudicotyledons</taxon>
        <taxon>Gunneridae</taxon>
        <taxon>Pentapetalae</taxon>
        <taxon>rosids</taxon>
        <taxon>fabids</taxon>
        <taxon>Rosales</taxon>
        <taxon>Rosaceae</taxon>
        <taxon>Rosoideae</taxon>
        <taxon>Rosoideae incertae sedis</taxon>
        <taxon>Rosa</taxon>
    </lineage>
</organism>
<evidence type="ECO:0000313" key="3">
    <source>
        <dbReference type="Proteomes" id="UP000238479"/>
    </source>
</evidence>
<dbReference type="AlphaFoldDB" id="A0A2P6PA13"/>
<sequence>MLSVTELQLRSSDPSSTQTELQLELGTTAARTSDAGLPVAKENHRRRHRI</sequence>
<proteinExistence type="predicted"/>
<evidence type="ECO:0000313" key="2">
    <source>
        <dbReference type="EMBL" id="PRQ18752.1"/>
    </source>
</evidence>
<feature type="region of interest" description="Disordered" evidence="1">
    <location>
        <begin position="1"/>
        <end position="50"/>
    </location>
</feature>
<accession>A0A2P6PA13</accession>
<feature type="compositionally biased region" description="Low complexity" evidence="1">
    <location>
        <begin position="17"/>
        <end position="28"/>
    </location>
</feature>